<dbReference type="InterPro" id="IPR011701">
    <property type="entry name" value="MFS"/>
</dbReference>
<reference evidence="6 7" key="1">
    <citation type="submission" date="2021-08" db="EMBL/GenBank/DDBJ databases">
        <authorList>
            <person name="Peeters C."/>
        </authorList>
    </citation>
    <scope>NUCLEOTIDE SEQUENCE [LARGE SCALE GENOMIC DNA]</scope>
    <source>
        <strain evidence="6 7">LMG 32289</strain>
    </source>
</reference>
<protein>
    <recommendedName>
        <fullName evidence="5">Major facilitator superfamily (MFS) profile domain-containing protein</fullName>
    </recommendedName>
</protein>
<evidence type="ECO:0000256" key="4">
    <source>
        <dbReference type="SAM" id="Phobius"/>
    </source>
</evidence>
<comment type="caution">
    <text evidence="6">The sequence shown here is derived from an EMBL/GenBank/DDBJ whole genome shotgun (WGS) entry which is preliminary data.</text>
</comment>
<dbReference type="InterPro" id="IPR036259">
    <property type="entry name" value="MFS_trans_sf"/>
</dbReference>
<evidence type="ECO:0000256" key="2">
    <source>
        <dbReference type="ARBA" id="ARBA00022989"/>
    </source>
</evidence>
<evidence type="ECO:0000259" key="5">
    <source>
        <dbReference type="PROSITE" id="PS50850"/>
    </source>
</evidence>
<feature type="transmembrane region" description="Helical" evidence="4">
    <location>
        <begin position="183"/>
        <end position="200"/>
    </location>
</feature>
<organism evidence="6 7">
    <name type="scientific">Cupriavidus pampae</name>
    <dbReference type="NCBI Taxonomy" id="659251"/>
    <lineage>
        <taxon>Bacteria</taxon>
        <taxon>Pseudomonadati</taxon>
        <taxon>Pseudomonadota</taxon>
        <taxon>Betaproteobacteria</taxon>
        <taxon>Burkholderiales</taxon>
        <taxon>Burkholderiaceae</taxon>
        <taxon>Cupriavidus</taxon>
    </lineage>
</organism>
<feature type="domain" description="Major facilitator superfamily (MFS) profile" evidence="5">
    <location>
        <begin position="23"/>
        <end position="415"/>
    </location>
</feature>
<dbReference type="PANTHER" id="PTHR42910">
    <property type="entry name" value="TRANSPORTER SCO4007-RELATED"/>
    <property type="match status" value="1"/>
</dbReference>
<dbReference type="InterPro" id="IPR020846">
    <property type="entry name" value="MFS_dom"/>
</dbReference>
<gene>
    <name evidence="6" type="ORF">LMG32289_05144</name>
</gene>
<feature type="transmembrane region" description="Helical" evidence="4">
    <location>
        <begin position="237"/>
        <end position="257"/>
    </location>
</feature>
<feature type="transmembrane region" description="Helical" evidence="4">
    <location>
        <begin position="389"/>
        <end position="409"/>
    </location>
</feature>
<dbReference type="Gene3D" id="1.20.1250.20">
    <property type="entry name" value="MFS general substrate transporter like domains"/>
    <property type="match status" value="1"/>
</dbReference>
<dbReference type="Proteomes" id="UP000706525">
    <property type="component" value="Unassembled WGS sequence"/>
</dbReference>
<evidence type="ECO:0000256" key="1">
    <source>
        <dbReference type="ARBA" id="ARBA00022692"/>
    </source>
</evidence>
<keyword evidence="2 4" id="KW-1133">Transmembrane helix</keyword>
<dbReference type="Pfam" id="PF07690">
    <property type="entry name" value="MFS_1"/>
    <property type="match status" value="1"/>
</dbReference>
<keyword evidence="1 4" id="KW-0812">Transmembrane</keyword>
<proteinExistence type="predicted"/>
<dbReference type="PANTHER" id="PTHR42910:SF1">
    <property type="entry name" value="MAJOR FACILITATOR SUPERFAMILY (MFS) PROFILE DOMAIN-CONTAINING PROTEIN"/>
    <property type="match status" value="1"/>
</dbReference>
<accession>A0ABN7ZE69</accession>
<keyword evidence="7" id="KW-1185">Reference proteome</keyword>
<evidence type="ECO:0000313" key="7">
    <source>
        <dbReference type="Proteomes" id="UP000706525"/>
    </source>
</evidence>
<feature type="transmembrane region" description="Helical" evidence="4">
    <location>
        <begin position="362"/>
        <end position="383"/>
    </location>
</feature>
<feature type="transmembrane region" description="Helical" evidence="4">
    <location>
        <begin position="263"/>
        <end position="282"/>
    </location>
</feature>
<feature type="transmembrane region" description="Helical" evidence="4">
    <location>
        <begin position="319"/>
        <end position="342"/>
    </location>
</feature>
<sequence length="417" mass="43713">MSNLPSAEVGDTLVPKMPTATLPSSLLTLFAVASGLSVANVYYAQPLLDAIAREFGVAEAAIGSVVTATQIGCALALVSLVPLGDRFDRRRLMVIQLLALVGALLLVASARSTPMLYAGMLAVGLLGTAMTQGLIAYAASTAHGAFAHEQGRIVGAAQSGVFMGLLGARVLSGAIADVAGWRGVYLASAVLMLVLAIPLWRRLPVLPAPRVDIGYARLLASMLTLLREERVLRQRGMLALLMFATLNIFWSALVLPLSAPPFSFPHTLIGAFGLVGIVGALASTRAGQWVDRGFSQRTTSIASIVLLMAWWPLSYLQAPSALASLAALVLGIVLLDAAAQALHVTNQSLILRNRPQAAGRLIALYMLFYAIGSGLGASVSTIAYAWGGWQAVCLLGAGVSLLALLLFVMQRRHTHAA</sequence>
<feature type="transmembrane region" description="Helical" evidence="4">
    <location>
        <begin position="116"/>
        <end position="139"/>
    </location>
</feature>
<feature type="transmembrane region" description="Helical" evidence="4">
    <location>
        <begin position="92"/>
        <end position="110"/>
    </location>
</feature>
<dbReference type="EMBL" id="CAJZAG010000011">
    <property type="protein sequence ID" value="CAG9182636.1"/>
    <property type="molecule type" value="Genomic_DNA"/>
</dbReference>
<dbReference type="PROSITE" id="PS50850">
    <property type="entry name" value="MFS"/>
    <property type="match status" value="1"/>
</dbReference>
<evidence type="ECO:0000313" key="6">
    <source>
        <dbReference type="EMBL" id="CAG9182636.1"/>
    </source>
</evidence>
<dbReference type="CDD" id="cd17324">
    <property type="entry name" value="MFS_NepI_like"/>
    <property type="match status" value="1"/>
</dbReference>
<evidence type="ECO:0000256" key="3">
    <source>
        <dbReference type="ARBA" id="ARBA00023136"/>
    </source>
</evidence>
<dbReference type="SUPFAM" id="SSF103473">
    <property type="entry name" value="MFS general substrate transporter"/>
    <property type="match status" value="1"/>
</dbReference>
<feature type="transmembrane region" description="Helical" evidence="4">
    <location>
        <begin position="26"/>
        <end position="45"/>
    </location>
</feature>
<feature type="transmembrane region" description="Helical" evidence="4">
    <location>
        <begin position="57"/>
        <end position="80"/>
    </location>
</feature>
<feature type="transmembrane region" description="Helical" evidence="4">
    <location>
        <begin position="294"/>
        <end position="313"/>
    </location>
</feature>
<name>A0ABN7ZE69_9BURK</name>
<keyword evidence="3 4" id="KW-0472">Membrane</keyword>